<protein>
    <submittedName>
        <fullName evidence="3">Glyoxalase</fullName>
    </submittedName>
</protein>
<dbReference type="Proteomes" id="UP000249890">
    <property type="component" value="Chromosome"/>
</dbReference>
<evidence type="ECO:0000313" key="4">
    <source>
        <dbReference type="Proteomes" id="UP000249890"/>
    </source>
</evidence>
<evidence type="ECO:0000256" key="1">
    <source>
        <dbReference type="ARBA" id="ARBA00022723"/>
    </source>
</evidence>
<proteinExistence type="predicted"/>
<gene>
    <name evidence="3" type="ORF">B9T62_30855</name>
</gene>
<dbReference type="KEGG" id="pdh:B9T62_30855"/>
<dbReference type="InterPro" id="IPR029068">
    <property type="entry name" value="Glyas_Bleomycin-R_OHBP_Dase"/>
</dbReference>
<evidence type="ECO:0000313" key="3">
    <source>
        <dbReference type="EMBL" id="ASA24772.1"/>
    </source>
</evidence>
<dbReference type="OrthoDB" id="9804944at2"/>
<dbReference type="PROSITE" id="PS51819">
    <property type="entry name" value="VOC"/>
    <property type="match status" value="1"/>
</dbReference>
<dbReference type="GO" id="GO:0046872">
    <property type="term" value="F:metal ion binding"/>
    <property type="evidence" value="ECO:0007669"/>
    <property type="project" value="UniProtKB-KW"/>
</dbReference>
<dbReference type="PANTHER" id="PTHR43048">
    <property type="entry name" value="METHYLMALONYL-COA EPIMERASE"/>
    <property type="match status" value="1"/>
</dbReference>
<name>A0A2Z2KSX9_9BACL</name>
<accession>A0A2Z2KSX9</accession>
<reference evidence="3 4" key="1">
    <citation type="submission" date="2017-06" db="EMBL/GenBank/DDBJ databases">
        <title>Complete genome sequence of Paenibacillus donghaensis KCTC 13049T isolated from East Sea sediment, South Korea.</title>
        <authorList>
            <person name="Jung B.K."/>
            <person name="Hong S.-J."/>
            <person name="Shin J.-H."/>
        </authorList>
    </citation>
    <scope>NUCLEOTIDE SEQUENCE [LARGE SCALE GENOMIC DNA]</scope>
    <source>
        <strain evidence="3 4">KCTC 13049</strain>
    </source>
</reference>
<dbReference type="GO" id="GO:0046491">
    <property type="term" value="P:L-methylmalonyl-CoA metabolic process"/>
    <property type="evidence" value="ECO:0007669"/>
    <property type="project" value="TreeGrafter"/>
</dbReference>
<dbReference type="GO" id="GO:0004462">
    <property type="term" value="F:lactoylglutathione lyase activity"/>
    <property type="evidence" value="ECO:0007669"/>
    <property type="project" value="InterPro"/>
</dbReference>
<dbReference type="InterPro" id="IPR051785">
    <property type="entry name" value="MMCE/EMCE_epimerase"/>
</dbReference>
<dbReference type="GO" id="GO:0004493">
    <property type="term" value="F:methylmalonyl-CoA epimerase activity"/>
    <property type="evidence" value="ECO:0007669"/>
    <property type="project" value="TreeGrafter"/>
</dbReference>
<evidence type="ECO:0000259" key="2">
    <source>
        <dbReference type="PROSITE" id="PS51819"/>
    </source>
</evidence>
<dbReference type="Gene3D" id="3.10.180.10">
    <property type="entry name" value="2,3-Dihydroxybiphenyl 1,2-Dioxygenase, domain 1"/>
    <property type="match status" value="1"/>
</dbReference>
<dbReference type="PANTHER" id="PTHR43048:SF3">
    <property type="entry name" value="METHYLMALONYL-COA EPIMERASE, MITOCHONDRIAL"/>
    <property type="match status" value="1"/>
</dbReference>
<dbReference type="Pfam" id="PF00903">
    <property type="entry name" value="Glyoxalase"/>
    <property type="match status" value="1"/>
</dbReference>
<dbReference type="SUPFAM" id="SSF54593">
    <property type="entry name" value="Glyoxalase/Bleomycin resistance protein/Dihydroxybiphenyl dioxygenase"/>
    <property type="match status" value="1"/>
</dbReference>
<organism evidence="3 4">
    <name type="scientific">Paenibacillus donghaensis</name>
    <dbReference type="NCBI Taxonomy" id="414771"/>
    <lineage>
        <taxon>Bacteria</taxon>
        <taxon>Bacillati</taxon>
        <taxon>Bacillota</taxon>
        <taxon>Bacilli</taxon>
        <taxon>Bacillales</taxon>
        <taxon>Paenibacillaceae</taxon>
        <taxon>Paenibacillus</taxon>
    </lineage>
</organism>
<dbReference type="InterPro" id="IPR018146">
    <property type="entry name" value="Glyoxalase_1_CS"/>
</dbReference>
<feature type="domain" description="VOC" evidence="2">
    <location>
        <begin position="8"/>
        <end position="122"/>
    </location>
</feature>
<dbReference type="InterPro" id="IPR004360">
    <property type="entry name" value="Glyas_Fos-R_dOase_dom"/>
</dbReference>
<dbReference type="EMBL" id="CP021780">
    <property type="protein sequence ID" value="ASA24772.1"/>
    <property type="molecule type" value="Genomic_DNA"/>
</dbReference>
<dbReference type="RefSeq" id="WP_087918740.1">
    <property type="nucleotide sequence ID" value="NZ_CP021780.1"/>
</dbReference>
<dbReference type="PROSITE" id="PS00934">
    <property type="entry name" value="GLYOXALASE_I_1"/>
    <property type="match status" value="1"/>
</dbReference>
<sequence>MRSSGIQKVGQVGIPVRDLKRATDFYQEVLGFPLLFEAGSMAFLECNGLRLMLSLPEQEQYAYSSSVLYFHVEHILSSYADLTEKGVHFTGEPHLVAKSGQTETWMAFFQDTEGNTHALMSESAATQAEMASPSF</sequence>
<keyword evidence="1" id="KW-0479">Metal-binding</keyword>
<dbReference type="InterPro" id="IPR037523">
    <property type="entry name" value="VOC_core"/>
</dbReference>
<keyword evidence="4" id="KW-1185">Reference proteome</keyword>
<dbReference type="AlphaFoldDB" id="A0A2Z2KSX9"/>